<evidence type="ECO:0000256" key="5">
    <source>
        <dbReference type="ARBA" id="ARBA00023242"/>
    </source>
</evidence>
<dbReference type="GO" id="GO:0003677">
    <property type="term" value="F:DNA binding"/>
    <property type="evidence" value="ECO:0007669"/>
    <property type="project" value="UniProtKB-KW"/>
</dbReference>
<evidence type="ECO:0000256" key="4">
    <source>
        <dbReference type="ARBA" id="ARBA00023163"/>
    </source>
</evidence>
<keyword evidence="3" id="KW-0238">DNA-binding</keyword>
<gene>
    <name evidence="8" type="ORF">Cni_G14351</name>
</gene>
<proteinExistence type="predicted"/>
<evidence type="ECO:0000256" key="2">
    <source>
        <dbReference type="ARBA" id="ARBA00023015"/>
    </source>
</evidence>
<dbReference type="InterPro" id="IPR016177">
    <property type="entry name" value="DNA-bd_dom_sf"/>
</dbReference>
<protein>
    <recommendedName>
        <fullName evidence="7">AP2/ERF domain-containing protein</fullName>
    </recommendedName>
</protein>
<organism evidence="8 9">
    <name type="scientific">Canna indica</name>
    <name type="common">Indian-shot</name>
    <dbReference type="NCBI Taxonomy" id="4628"/>
    <lineage>
        <taxon>Eukaryota</taxon>
        <taxon>Viridiplantae</taxon>
        <taxon>Streptophyta</taxon>
        <taxon>Embryophyta</taxon>
        <taxon>Tracheophyta</taxon>
        <taxon>Spermatophyta</taxon>
        <taxon>Magnoliopsida</taxon>
        <taxon>Liliopsida</taxon>
        <taxon>Zingiberales</taxon>
        <taxon>Cannaceae</taxon>
        <taxon>Canna</taxon>
    </lineage>
</organism>
<dbReference type="InterPro" id="IPR036955">
    <property type="entry name" value="AP2/ERF_dom_sf"/>
</dbReference>
<dbReference type="GO" id="GO:0003700">
    <property type="term" value="F:DNA-binding transcription factor activity"/>
    <property type="evidence" value="ECO:0007669"/>
    <property type="project" value="InterPro"/>
</dbReference>
<dbReference type="SUPFAM" id="SSF54171">
    <property type="entry name" value="DNA-binding domain"/>
    <property type="match status" value="1"/>
</dbReference>
<dbReference type="PROSITE" id="PS51032">
    <property type="entry name" value="AP2_ERF"/>
    <property type="match status" value="1"/>
</dbReference>
<dbReference type="GO" id="GO:0009873">
    <property type="term" value="P:ethylene-activated signaling pathway"/>
    <property type="evidence" value="ECO:0007669"/>
    <property type="project" value="InterPro"/>
</dbReference>
<evidence type="ECO:0000256" key="6">
    <source>
        <dbReference type="SAM" id="MobiDB-lite"/>
    </source>
</evidence>
<reference evidence="8 9" key="1">
    <citation type="submission" date="2023-10" db="EMBL/GenBank/DDBJ databases">
        <title>Chromosome-scale genome assembly provides insights into flower coloration mechanisms of Canna indica.</title>
        <authorList>
            <person name="Li C."/>
        </authorList>
    </citation>
    <scope>NUCLEOTIDE SEQUENCE [LARGE SCALE GENOMIC DNA]</scope>
    <source>
        <tissue evidence="8">Flower</tissue>
    </source>
</reference>
<evidence type="ECO:0000256" key="3">
    <source>
        <dbReference type="ARBA" id="ARBA00023125"/>
    </source>
</evidence>
<dbReference type="FunFam" id="3.30.730.10:FF:000001">
    <property type="entry name" value="Ethylene-responsive transcription factor 2"/>
    <property type="match status" value="1"/>
</dbReference>
<accession>A0AAQ3KC07</accession>
<dbReference type="GO" id="GO:0005634">
    <property type="term" value="C:nucleus"/>
    <property type="evidence" value="ECO:0007669"/>
    <property type="project" value="UniProtKB-SubCell"/>
</dbReference>
<sequence length="223" mass="24681">MQDRTWAFFKLQSYPSLLHSATRRELTLLPSSFFSPLLVCSAFFLRSSMAAATGFADPALDLICQYLLGDLPQPDHPAIAGRSQDPAADCRPSLTISVLPRAAGAATDEYDYGRRYRGVRQRPWGKYAAEIRDPARRGARVWLGTDDTAVEAARAYDRAAFQMCGRKAILNFPHLVGSSEQWSTMTTTTKAAGVLPGKRKRKQETTGLASEEEMTSSAIMRER</sequence>
<feature type="domain" description="AP2/ERF" evidence="7">
    <location>
        <begin position="115"/>
        <end position="173"/>
    </location>
</feature>
<evidence type="ECO:0000259" key="7">
    <source>
        <dbReference type="PROSITE" id="PS51032"/>
    </source>
</evidence>
<comment type="subcellular location">
    <subcellularLocation>
        <location evidence="1">Nucleus</location>
    </subcellularLocation>
</comment>
<dbReference type="EMBL" id="CP136893">
    <property type="protein sequence ID" value="WOL05622.1"/>
    <property type="molecule type" value="Genomic_DNA"/>
</dbReference>
<keyword evidence="5" id="KW-0539">Nucleus</keyword>
<keyword evidence="4" id="KW-0804">Transcription</keyword>
<keyword evidence="2" id="KW-0805">Transcription regulation</keyword>
<dbReference type="CDD" id="cd00018">
    <property type="entry name" value="AP2"/>
    <property type="match status" value="1"/>
</dbReference>
<dbReference type="PANTHER" id="PTHR31190">
    <property type="entry name" value="DNA-BINDING DOMAIN"/>
    <property type="match status" value="1"/>
</dbReference>
<dbReference type="Gene3D" id="3.30.730.10">
    <property type="entry name" value="AP2/ERF domain"/>
    <property type="match status" value="1"/>
</dbReference>
<dbReference type="Proteomes" id="UP001327560">
    <property type="component" value="Chromosome 4"/>
</dbReference>
<evidence type="ECO:0000313" key="8">
    <source>
        <dbReference type="EMBL" id="WOL05622.1"/>
    </source>
</evidence>
<dbReference type="AlphaFoldDB" id="A0AAQ3KC07"/>
<name>A0AAQ3KC07_9LILI</name>
<keyword evidence="9" id="KW-1185">Reference proteome</keyword>
<feature type="region of interest" description="Disordered" evidence="6">
    <location>
        <begin position="195"/>
        <end position="223"/>
    </location>
</feature>
<dbReference type="PANTHER" id="PTHR31190:SF287">
    <property type="entry name" value="DEVELOPMENT RELATED ERF PROTEIN"/>
    <property type="match status" value="1"/>
</dbReference>
<dbReference type="SMART" id="SM00380">
    <property type="entry name" value="AP2"/>
    <property type="match status" value="1"/>
</dbReference>
<dbReference type="PRINTS" id="PR00367">
    <property type="entry name" value="ETHRSPELEMNT"/>
</dbReference>
<dbReference type="Pfam" id="PF00847">
    <property type="entry name" value="AP2"/>
    <property type="match status" value="1"/>
</dbReference>
<dbReference type="InterPro" id="IPR001471">
    <property type="entry name" value="AP2/ERF_dom"/>
</dbReference>
<evidence type="ECO:0000256" key="1">
    <source>
        <dbReference type="ARBA" id="ARBA00004123"/>
    </source>
</evidence>
<dbReference type="InterPro" id="IPR044808">
    <property type="entry name" value="ERF_plant"/>
</dbReference>
<evidence type="ECO:0000313" key="9">
    <source>
        <dbReference type="Proteomes" id="UP001327560"/>
    </source>
</evidence>